<gene>
    <name evidence="1" type="ORF">T07_6457</name>
</gene>
<protein>
    <submittedName>
        <fullName evidence="1">Uncharacterized protein</fullName>
    </submittedName>
</protein>
<dbReference type="AlphaFoldDB" id="A0A0V0S675"/>
<dbReference type="EMBL" id="JYDL01000034">
    <property type="protein sequence ID" value="KRX22135.1"/>
    <property type="molecule type" value="Genomic_DNA"/>
</dbReference>
<reference evidence="1 2" key="1">
    <citation type="submission" date="2015-01" db="EMBL/GenBank/DDBJ databases">
        <title>Evolution of Trichinella species and genotypes.</title>
        <authorList>
            <person name="Korhonen P.K."/>
            <person name="Edoardo P."/>
            <person name="Giuseppe L.R."/>
            <person name="Gasser R.B."/>
        </authorList>
    </citation>
    <scope>NUCLEOTIDE SEQUENCE [LARGE SCALE GENOMIC DNA]</scope>
    <source>
        <strain evidence="1">ISS37</strain>
    </source>
</reference>
<organism evidence="1 2">
    <name type="scientific">Trichinella nelsoni</name>
    <dbReference type="NCBI Taxonomy" id="6336"/>
    <lineage>
        <taxon>Eukaryota</taxon>
        <taxon>Metazoa</taxon>
        <taxon>Ecdysozoa</taxon>
        <taxon>Nematoda</taxon>
        <taxon>Enoplea</taxon>
        <taxon>Dorylaimia</taxon>
        <taxon>Trichinellida</taxon>
        <taxon>Trichinellidae</taxon>
        <taxon>Trichinella</taxon>
    </lineage>
</organism>
<name>A0A0V0S675_9BILA</name>
<accession>A0A0V0S675</accession>
<sequence>MLPLPFGLNDLFQQRPNIFSINSSNKMITWAKKKPSRLALALESNLQKVKRENKGVVYACRWSTDPVQPVSIGLDACYCCTLTLPVYVVKNTSVPG</sequence>
<keyword evidence="2" id="KW-1185">Reference proteome</keyword>
<evidence type="ECO:0000313" key="2">
    <source>
        <dbReference type="Proteomes" id="UP000054630"/>
    </source>
</evidence>
<dbReference type="Proteomes" id="UP000054630">
    <property type="component" value="Unassembled WGS sequence"/>
</dbReference>
<proteinExistence type="predicted"/>
<evidence type="ECO:0000313" key="1">
    <source>
        <dbReference type="EMBL" id="KRX22135.1"/>
    </source>
</evidence>
<comment type="caution">
    <text evidence="1">The sequence shown here is derived from an EMBL/GenBank/DDBJ whole genome shotgun (WGS) entry which is preliminary data.</text>
</comment>